<reference evidence="11 12" key="1">
    <citation type="submission" date="2021-11" db="EMBL/GenBank/DDBJ databases">
        <title>Draft genome sequence of Paenibacillus profundus YoMME, a new Gram-positive bacteria with exoelectrogenic properties.</title>
        <authorList>
            <person name="Hubenova Y."/>
            <person name="Hubenova E."/>
            <person name="Manasiev Y."/>
            <person name="Peykov S."/>
            <person name="Mitov M."/>
        </authorList>
    </citation>
    <scope>NUCLEOTIDE SEQUENCE [LARGE SCALE GENOMIC DNA]</scope>
    <source>
        <strain evidence="11 12">YoMME</strain>
    </source>
</reference>
<dbReference type="InterPro" id="IPR046953">
    <property type="entry name" value="Spore_GerAC-like_C"/>
</dbReference>
<evidence type="ECO:0000256" key="3">
    <source>
        <dbReference type="ARBA" id="ARBA00022544"/>
    </source>
</evidence>
<sequence>MMRKAIRVPCRCMVSFGIAMLLLTTLTGCWDRTELEQLSIILAAGLDSDGNGGVKMTLQVFVPKEGGGGGQQSGSEPKKGGEGGGQTTVFSASGPTLGHVLFELQNKMPRYIFWGHAEVYVVSKDLASKGVLEHFDFFQRFQSPRERALIFVADGQASEFLQSLPQLQNNVAELFEDLGKSRAVWKISLLEMVKMLSGDSGTAYAPFVEWSSSELGVQIPSVKKLAIIKKDRYIGGMAGNDMLGIMLLRGEKRLNVSYCEEGETPQDCLTLRLRQNQIDIEPHWDGRRLTMRVKVFPYMDAIQNNSRFDVSNAKETHQAQLKTNQKIKRIIEHSIKISQEQWQADVFGFAKDVHRKYAKEWNRTIKQNWERIYKDMDTEITVESLIVHPGSIREKLKKIGER</sequence>
<evidence type="ECO:0000256" key="4">
    <source>
        <dbReference type="ARBA" id="ARBA00022729"/>
    </source>
</evidence>
<dbReference type="Pfam" id="PF05504">
    <property type="entry name" value="Spore_GerAC"/>
    <property type="match status" value="1"/>
</dbReference>
<comment type="similarity">
    <text evidence="2">Belongs to the GerABKC lipoprotein family.</text>
</comment>
<dbReference type="InterPro" id="IPR038501">
    <property type="entry name" value="Spore_GerAC_C_sf"/>
</dbReference>
<evidence type="ECO:0000256" key="7">
    <source>
        <dbReference type="ARBA" id="ARBA00023288"/>
    </source>
</evidence>
<keyword evidence="4" id="KW-0732">Signal</keyword>
<accession>A0ABS8YDW8</accession>
<proteinExistence type="inferred from homology"/>
<evidence type="ECO:0000313" key="11">
    <source>
        <dbReference type="EMBL" id="MCE5168555.1"/>
    </source>
</evidence>
<gene>
    <name evidence="11" type="ORF">LQV63_04410</name>
</gene>
<dbReference type="PANTHER" id="PTHR35789:SF1">
    <property type="entry name" value="SPORE GERMINATION PROTEIN B3"/>
    <property type="match status" value="1"/>
</dbReference>
<dbReference type="PROSITE" id="PS51257">
    <property type="entry name" value="PROKAR_LIPOPROTEIN"/>
    <property type="match status" value="1"/>
</dbReference>
<organism evidence="11 12">
    <name type="scientific">Paenibacillus profundus</name>
    <dbReference type="NCBI Taxonomy" id="1173085"/>
    <lineage>
        <taxon>Bacteria</taxon>
        <taxon>Bacillati</taxon>
        <taxon>Bacillota</taxon>
        <taxon>Bacilli</taxon>
        <taxon>Bacillales</taxon>
        <taxon>Paenibacillaceae</taxon>
        <taxon>Paenibacillus</taxon>
    </lineage>
</organism>
<evidence type="ECO:0000256" key="1">
    <source>
        <dbReference type="ARBA" id="ARBA00004635"/>
    </source>
</evidence>
<feature type="domain" description="Spore germination protein N-terminal" evidence="10">
    <location>
        <begin position="31"/>
        <end position="208"/>
    </location>
</feature>
<evidence type="ECO:0000256" key="8">
    <source>
        <dbReference type="SAM" id="MobiDB-lite"/>
    </source>
</evidence>
<feature type="domain" description="Spore germination GerAC-like C-terminal" evidence="9">
    <location>
        <begin position="224"/>
        <end position="390"/>
    </location>
</feature>
<feature type="region of interest" description="Disordered" evidence="8">
    <location>
        <begin position="66"/>
        <end position="88"/>
    </location>
</feature>
<name>A0ABS8YDW8_9BACL</name>
<dbReference type="Gene3D" id="6.20.190.10">
    <property type="entry name" value="Nutrient germinant receptor protein C, domain 1"/>
    <property type="match status" value="1"/>
</dbReference>
<dbReference type="EMBL" id="JAJNBZ010000002">
    <property type="protein sequence ID" value="MCE5168555.1"/>
    <property type="molecule type" value="Genomic_DNA"/>
</dbReference>
<evidence type="ECO:0000256" key="5">
    <source>
        <dbReference type="ARBA" id="ARBA00023136"/>
    </source>
</evidence>
<dbReference type="Pfam" id="PF25198">
    <property type="entry name" value="Spore_GerAC_N"/>
    <property type="match status" value="1"/>
</dbReference>
<keyword evidence="3" id="KW-0309">Germination</keyword>
<keyword evidence="7" id="KW-0449">Lipoprotein</keyword>
<protein>
    <submittedName>
        <fullName evidence="11">Ger(X)C family spore germination protein</fullName>
    </submittedName>
</protein>
<comment type="subcellular location">
    <subcellularLocation>
        <location evidence="1">Membrane</location>
        <topology evidence="1">Lipid-anchor</topology>
    </subcellularLocation>
</comment>
<comment type="caution">
    <text evidence="11">The sequence shown here is derived from an EMBL/GenBank/DDBJ whole genome shotgun (WGS) entry which is preliminary data.</text>
</comment>
<dbReference type="NCBIfam" id="TIGR02887">
    <property type="entry name" value="spore_ger_x_C"/>
    <property type="match status" value="1"/>
</dbReference>
<dbReference type="PANTHER" id="PTHR35789">
    <property type="entry name" value="SPORE GERMINATION PROTEIN B3"/>
    <property type="match status" value="1"/>
</dbReference>
<keyword evidence="12" id="KW-1185">Reference proteome</keyword>
<dbReference type="RefSeq" id="WP_233695795.1">
    <property type="nucleotide sequence ID" value="NZ_JAJNBZ010000002.1"/>
</dbReference>
<evidence type="ECO:0000259" key="10">
    <source>
        <dbReference type="Pfam" id="PF25198"/>
    </source>
</evidence>
<evidence type="ECO:0000313" key="12">
    <source>
        <dbReference type="Proteomes" id="UP001199916"/>
    </source>
</evidence>
<keyword evidence="6" id="KW-0564">Palmitate</keyword>
<dbReference type="Proteomes" id="UP001199916">
    <property type="component" value="Unassembled WGS sequence"/>
</dbReference>
<evidence type="ECO:0000256" key="6">
    <source>
        <dbReference type="ARBA" id="ARBA00023139"/>
    </source>
</evidence>
<dbReference type="InterPro" id="IPR008844">
    <property type="entry name" value="Spore_GerAC-like"/>
</dbReference>
<dbReference type="InterPro" id="IPR057336">
    <property type="entry name" value="GerAC_N"/>
</dbReference>
<dbReference type="Gene3D" id="3.30.300.210">
    <property type="entry name" value="Nutrient germinant receptor protein C, domain 3"/>
    <property type="match status" value="1"/>
</dbReference>
<keyword evidence="5" id="KW-0472">Membrane</keyword>
<evidence type="ECO:0000259" key="9">
    <source>
        <dbReference type="Pfam" id="PF05504"/>
    </source>
</evidence>
<evidence type="ECO:0000256" key="2">
    <source>
        <dbReference type="ARBA" id="ARBA00007886"/>
    </source>
</evidence>